<dbReference type="InterPro" id="IPR018228">
    <property type="entry name" value="DNase_TatD-rel_CS"/>
</dbReference>
<dbReference type="Pfam" id="PF22590">
    <property type="entry name" value="Cas3-like_C_2"/>
    <property type="match status" value="1"/>
</dbReference>
<dbReference type="SMART" id="SM00490">
    <property type="entry name" value="HELICc"/>
    <property type="match status" value="1"/>
</dbReference>
<evidence type="ECO:0000256" key="3">
    <source>
        <dbReference type="ARBA" id="ARBA00022722"/>
    </source>
</evidence>
<feature type="compositionally biased region" description="Acidic residues" evidence="10">
    <location>
        <begin position="904"/>
        <end position="914"/>
    </location>
</feature>
<dbReference type="SUPFAM" id="SSF52540">
    <property type="entry name" value="P-loop containing nucleoside triphosphate hydrolases"/>
    <property type="match status" value="1"/>
</dbReference>
<keyword evidence="9" id="KW-0051">Antiviral defense</keyword>
<keyword evidence="4" id="KW-0479">Metal-binding</keyword>
<feature type="compositionally biased region" description="Low complexity" evidence="10">
    <location>
        <begin position="593"/>
        <end position="605"/>
    </location>
</feature>
<dbReference type="InterPro" id="IPR050547">
    <property type="entry name" value="DEAD_box_RNA_helicases"/>
</dbReference>
<dbReference type="NCBIfam" id="TIGR01587">
    <property type="entry name" value="cas3_core"/>
    <property type="match status" value="1"/>
</dbReference>
<dbReference type="InterPro" id="IPR014001">
    <property type="entry name" value="Helicase_ATP-bd"/>
</dbReference>
<dbReference type="Proteomes" id="UP001498238">
    <property type="component" value="Unassembled WGS sequence"/>
</dbReference>
<feature type="domain" description="Helicase ATP-binding" evidence="11">
    <location>
        <begin position="340"/>
        <end position="591"/>
    </location>
</feature>
<dbReference type="InterPro" id="IPR054712">
    <property type="entry name" value="Cas3-like_dom"/>
</dbReference>
<sequence length="1073" mass="116616">MIYPVQLPLADLLWAKTLNDFETKELIGWLPLPVHLRDTAEIACLLLRHRKSRQQLAVLDAAIPKAIDLEALVWLLAALHDTGKAGPNFQAQSQDRAQSLYDQTSRLAADGSSTLNISDCQEVASQSEFPHSLASEIIVARTLGEEFGLFDLTTPTSSGSAFQRIKPKTQRRLFPIVHQFASILGAHHGMTANGALAARHIVSTKQTALLGVESTPWPRTQRDLVLALIDESGLDLGADLWRDSAFLVDRGALSLLSSIVVEADWIASDHTNFPLIDPDQNIGLCEPSTTRASNAWNDIRLPSLWVSVPPNSADKALHSMFDLPHSASASSGQQAAHAATIGLRSPALIILEDETGAGKTEAGLMAAANLARATGASGVFFGLPTQATTNGMFSRFAPWVANLVSAGAAPGVSLSLAHGKASLNRDWQKIGRLTDSDTDTSNKRLGEGADYVNDVVGLHLGGHLPDDSQVEDEWDNHVSNGRSPKRLKPGTHAWLSGRKKRLLSDFVIGTVDQLLMGAMRSRHLMLRHSGLADKVVIIDEVHAADSTMRLFLTKVLVWLGRWGVPVVVLTATLPPGQKRELIHAYRRGLSLRSNRNSAADSDSSALTAPSEDDPLGKPHEPDKSKAVYPALTVVSSSTETTVPIARGSSRTVEVHEISDDNETLIAELRTLSHDGGCFAVIRNSVTRVQDTAELLRQEFGDDVVTVAHSRFAASDRAAKDRELLARYGRTSTSRPAFSIVVASQVLEQSLDIDFDAMFTDFCPIDLLIQRLGRVHRHQERKRPRTLADPLCFITGINREETDEAVPSAVPCFVRDSVSIYGEHLLLRSLAALRSQCPDGIVASPDDVAALVHSVYSAEPLGPETWGPTMLNAQVQAERKHAELRDLAQRWTTEPDFDIHGLDDWLNDNDGDPEDVDPHNRERGSVRDGSESIEVLLVLTDGTGWRTLDWLPRSGGVPIPTDTEVPRYIAEAVANSSIRLPFAMSRGTAGDAVIAELEKLGVASWQQSPLLRGQLVLPLAPQSEPIGTQEIEVEAKDPSVTTYQGQVGGWYVTYDKEQGLSASPVTRNAEQFAP</sequence>
<keyword evidence="6" id="KW-0378">Hydrolase</keyword>
<evidence type="ECO:0000259" key="11">
    <source>
        <dbReference type="PROSITE" id="PS51192"/>
    </source>
</evidence>
<keyword evidence="14" id="KW-1185">Reference proteome</keyword>
<evidence type="ECO:0000256" key="6">
    <source>
        <dbReference type="ARBA" id="ARBA00022801"/>
    </source>
</evidence>
<evidence type="ECO:0000256" key="8">
    <source>
        <dbReference type="ARBA" id="ARBA00022840"/>
    </source>
</evidence>
<dbReference type="InterPro" id="IPR041372">
    <property type="entry name" value="Cas3_C"/>
</dbReference>
<evidence type="ECO:0000256" key="7">
    <source>
        <dbReference type="ARBA" id="ARBA00022806"/>
    </source>
</evidence>
<proteinExistence type="inferred from homology"/>
<dbReference type="InterPro" id="IPR038257">
    <property type="entry name" value="CRISPR-assoc_Cas3_HD_sf"/>
</dbReference>
<comment type="similarity">
    <text evidence="2">In the central section; belongs to the CRISPR-associated helicase Cas3 family.</text>
</comment>
<evidence type="ECO:0000256" key="2">
    <source>
        <dbReference type="ARBA" id="ARBA00009046"/>
    </source>
</evidence>
<dbReference type="RefSeq" id="WP_339392301.1">
    <property type="nucleotide sequence ID" value="NZ_BAAAAF010000004.1"/>
</dbReference>
<dbReference type="InterPro" id="IPR027417">
    <property type="entry name" value="P-loop_NTPase"/>
</dbReference>
<feature type="compositionally biased region" description="Basic and acidic residues" evidence="10">
    <location>
        <begin position="614"/>
        <end position="624"/>
    </location>
</feature>
<dbReference type="Pfam" id="PF18019">
    <property type="entry name" value="Cas3_HD"/>
    <property type="match status" value="1"/>
</dbReference>
<dbReference type="PROSITE" id="PS01090">
    <property type="entry name" value="TATD_2"/>
    <property type="match status" value="1"/>
</dbReference>
<keyword evidence="5" id="KW-0547">Nucleotide-binding</keyword>
<comment type="caution">
    <text evidence="13">The sequence shown here is derived from an EMBL/GenBank/DDBJ whole genome shotgun (WGS) entry which is preliminary data.</text>
</comment>
<dbReference type="CDD" id="cd17930">
    <property type="entry name" value="DEXHc_cas3"/>
    <property type="match status" value="1"/>
</dbReference>
<protein>
    <submittedName>
        <fullName evidence="13">CRISPR-associated helicase/endonuclease Cas3</fullName>
    </submittedName>
</protein>
<feature type="region of interest" description="Disordered" evidence="10">
    <location>
        <begin position="593"/>
        <end position="624"/>
    </location>
</feature>
<dbReference type="PROSITE" id="PS51192">
    <property type="entry name" value="HELICASE_ATP_BIND_1"/>
    <property type="match status" value="1"/>
</dbReference>
<keyword evidence="3" id="KW-0540">Nuclease</keyword>
<dbReference type="InterPro" id="IPR006474">
    <property type="entry name" value="Helicase_Cas3_CRISPR-ass_core"/>
</dbReference>
<evidence type="ECO:0000256" key="4">
    <source>
        <dbReference type="ARBA" id="ARBA00022723"/>
    </source>
</evidence>
<reference evidence="13 14" key="1">
    <citation type="submission" date="2024-01" db="EMBL/GenBank/DDBJ databases">
        <title>Characterization of antibiotic resistant novel bacterial strains and their environmental applications.</title>
        <authorList>
            <person name="Manzoor S."/>
            <person name="Abbas S."/>
            <person name="Arshad M."/>
            <person name="Ahmed I."/>
        </authorList>
    </citation>
    <scope>NUCLEOTIDE SEQUENCE [LARGE SCALE GENOMIC DNA]</scope>
    <source>
        <strain evidence="13 14">NCCP-602</strain>
    </source>
</reference>
<dbReference type="Gene3D" id="1.10.3210.30">
    <property type="match status" value="1"/>
</dbReference>
<keyword evidence="8" id="KW-0067">ATP-binding</keyword>
<dbReference type="InterPro" id="IPR006483">
    <property type="entry name" value="CRISPR-assoc_Cas3_HD"/>
</dbReference>
<name>A0ABN0SMJ0_9MICO</name>
<dbReference type="CDD" id="cd09641">
    <property type="entry name" value="Cas3''_I"/>
    <property type="match status" value="1"/>
</dbReference>
<feature type="domain" description="HD Cas3-type" evidence="12">
    <location>
        <begin position="25"/>
        <end position="266"/>
    </location>
</feature>
<evidence type="ECO:0000256" key="10">
    <source>
        <dbReference type="SAM" id="MobiDB-lite"/>
    </source>
</evidence>
<feature type="compositionally biased region" description="Basic and acidic residues" evidence="10">
    <location>
        <begin position="915"/>
        <end position="926"/>
    </location>
</feature>
<evidence type="ECO:0000256" key="9">
    <source>
        <dbReference type="ARBA" id="ARBA00023118"/>
    </source>
</evidence>
<evidence type="ECO:0000259" key="12">
    <source>
        <dbReference type="PROSITE" id="PS51643"/>
    </source>
</evidence>
<evidence type="ECO:0000256" key="5">
    <source>
        <dbReference type="ARBA" id="ARBA00022741"/>
    </source>
</evidence>
<evidence type="ECO:0000313" key="14">
    <source>
        <dbReference type="Proteomes" id="UP001498238"/>
    </source>
</evidence>
<dbReference type="Pfam" id="PF18395">
    <property type="entry name" value="Cas3_C"/>
    <property type="match status" value="1"/>
</dbReference>
<comment type="similarity">
    <text evidence="1">In the N-terminal section; belongs to the CRISPR-associated nuclease Cas3-HD family.</text>
</comment>
<evidence type="ECO:0000256" key="1">
    <source>
        <dbReference type="ARBA" id="ARBA00006847"/>
    </source>
</evidence>
<keyword evidence="7" id="KW-0347">Helicase</keyword>
<organism evidence="13 14">
    <name type="scientific">Brevibacterium metallidurans</name>
    <dbReference type="NCBI Taxonomy" id="1482676"/>
    <lineage>
        <taxon>Bacteria</taxon>
        <taxon>Bacillati</taxon>
        <taxon>Actinomycetota</taxon>
        <taxon>Actinomycetes</taxon>
        <taxon>Micrococcales</taxon>
        <taxon>Brevibacteriaceae</taxon>
        <taxon>Brevibacterium</taxon>
    </lineage>
</organism>
<dbReference type="Gene3D" id="3.40.50.300">
    <property type="entry name" value="P-loop containing nucleotide triphosphate hydrolases"/>
    <property type="match status" value="2"/>
</dbReference>
<dbReference type="PANTHER" id="PTHR47963">
    <property type="entry name" value="DEAD-BOX ATP-DEPENDENT RNA HELICASE 47, MITOCHONDRIAL"/>
    <property type="match status" value="1"/>
</dbReference>
<dbReference type="EMBL" id="BAAAAF010000004">
    <property type="protein sequence ID" value="GAA0035409.1"/>
    <property type="molecule type" value="Genomic_DNA"/>
</dbReference>
<dbReference type="InterPro" id="IPR001650">
    <property type="entry name" value="Helicase_C-like"/>
</dbReference>
<feature type="region of interest" description="Disordered" evidence="10">
    <location>
        <begin position="901"/>
        <end position="926"/>
    </location>
</feature>
<dbReference type="SMART" id="SM00487">
    <property type="entry name" value="DEXDc"/>
    <property type="match status" value="1"/>
</dbReference>
<dbReference type="PANTHER" id="PTHR47963:SF9">
    <property type="entry name" value="CRISPR-ASSOCIATED ENDONUCLEASE_HELICASE CAS3"/>
    <property type="match status" value="1"/>
</dbReference>
<gene>
    <name evidence="13" type="ORF">NCCP602_13700</name>
</gene>
<dbReference type="NCBIfam" id="TIGR01596">
    <property type="entry name" value="cas3_HD"/>
    <property type="match status" value="1"/>
</dbReference>
<evidence type="ECO:0000313" key="13">
    <source>
        <dbReference type="EMBL" id="GAA0035409.1"/>
    </source>
</evidence>
<accession>A0ABN0SMJ0</accession>
<dbReference type="PROSITE" id="PS51643">
    <property type="entry name" value="HD_CAS3"/>
    <property type="match status" value="1"/>
</dbReference>